<name>A0AAE3GQM3_9CYAN</name>
<sequence length="85" mass="9436">MKKSLGATVMETTTRLGIECWSIKGMTVAEAIAQYSQNPLIEYIEPNYVSCVVKASCHQATVTVLVQPFFFLALSTIYSHCIVFL</sequence>
<reference evidence="2" key="1">
    <citation type="submission" date="2022-06" db="EMBL/GenBank/DDBJ databases">
        <title>New cyanobacteria of genus Symplocastrum in benthos of Lake Baikal.</title>
        <authorList>
            <person name="Sorokovikova E."/>
            <person name="Tikhonova I."/>
            <person name="Krasnopeev A."/>
            <person name="Evseev P."/>
            <person name="Gladkikh A."/>
            <person name="Belykh O."/>
        </authorList>
    </citation>
    <scope>NUCLEOTIDE SEQUENCE</scope>
    <source>
        <strain evidence="2">BBK-W-15</strain>
    </source>
</reference>
<evidence type="ECO:0000313" key="2">
    <source>
        <dbReference type="EMBL" id="MCP2728028.1"/>
    </source>
</evidence>
<dbReference type="RefSeq" id="WP_254010832.1">
    <property type="nucleotide sequence ID" value="NZ_JAMZMM010000036.1"/>
</dbReference>
<evidence type="ECO:0000313" key="3">
    <source>
        <dbReference type="Proteomes" id="UP001204953"/>
    </source>
</evidence>
<dbReference type="InterPro" id="IPR054399">
    <property type="entry name" value="Fervidolysin-like_N_prodom"/>
</dbReference>
<dbReference type="Pfam" id="PF22148">
    <property type="entry name" value="Fervidolysin_NPro-like"/>
    <property type="match status" value="1"/>
</dbReference>
<gene>
    <name evidence="2" type="ORF">NJ959_05990</name>
</gene>
<dbReference type="Proteomes" id="UP001204953">
    <property type="component" value="Unassembled WGS sequence"/>
</dbReference>
<evidence type="ECO:0000259" key="1">
    <source>
        <dbReference type="Pfam" id="PF22148"/>
    </source>
</evidence>
<protein>
    <recommendedName>
        <fullName evidence="1">Fervidolysin-like N-terminal prodomain domain-containing protein</fullName>
    </recommendedName>
</protein>
<proteinExistence type="predicted"/>
<comment type="caution">
    <text evidence="2">The sequence shown here is derived from an EMBL/GenBank/DDBJ whole genome shotgun (WGS) entry which is preliminary data.</text>
</comment>
<dbReference type="EMBL" id="JAMZMM010000036">
    <property type="protein sequence ID" value="MCP2728028.1"/>
    <property type="molecule type" value="Genomic_DNA"/>
</dbReference>
<accession>A0AAE3GQM3</accession>
<feature type="domain" description="Fervidolysin-like N-terminal prodomain" evidence="1">
    <location>
        <begin position="3"/>
        <end position="47"/>
    </location>
</feature>
<organism evidence="2 3">
    <name type="scientific">Limnofasciculus baicalensis BBK-W-15</name>
    <dbReference type="NCBI Taxonomy" id="2699891"/>
    <lineage>
        <taxon>Bacteria</taxon>
        <taxon>Bacillati</taxon>
        <taxon>Cyanobacteriota</taxon>
        <taxon>Cyanophyceae</taxon>
        <taxon>Coleofasciculales</taxon>
        <taxon>Coleofasciculaceae</taxon>
        <taxon>Limnofasciculus</taxon>
        <taxon>Limnofasciculus baicalensis</taxon>
    </lineage>
</organism>
<keyword evidence="3" id="KW-1185">Reference proteome</keyword>
<dbReference type="AlphaFoldDB" id="A0AAE3GQM3"/>